<dbReference type="EMBL" id="CP042997">
    <property type="protein sequence ID" value="QEH34280.1"/>
    <property type="molecule type" value="Genomic_DNA"/>
</dbReference>
<reference evidence="1 2" key="1">
    <citation type="submission" date="2019-08" db="EMBL/GenBank/DDBJ databases">
        <title>Deep-cultivation of Planctomycetes and their phenomic and genomic characterization uncovers novel biology.</title>
        <authorList>
            <person name="Wiegand S."/>
            <person name="Jogler M."/>
            <person name="Boedeker C."/>
            <person name="Pinto D."/>
            <person name="Vollmers J."/>
            <person name="Rivas-Marin E."/>
            <person name="Kohn T."/>
            <person name="Peeters S.H."/>
            <person name="Heuer A."/>
            <person name="Rast P."/>
            <person name="Oberbeckmann S."/>
            <person name="Bunk B."/>
            <person name="Jeske O."/>
            <person name="Meyerdierks A."/>
            <person name="Storesund J.E."/>
            <person name="Kallscheuer N."/>
            <person name="Luecker S."/>
            <person name="Lage O.M."/>
            <person name="Pohl T."/>
            <person name="Merkel B.J."/>
            <person name="Hornburger P."/>
            <person name="Mueller R.-W."/>
            <person name="Bruemmer F."/>
            <person name="Labrenz M."/>
            <person name="Spormann A.M."/>
            <person name="Op den Camp H."/>
            <person name="Overmann J."/>
            <person name="Amann R."/>
            <person name="Jetten M.S.M."/>
            <person name="Mascher T."/>
            <person name="Medema M.H."/>
            <person name="Devos D.P."/>
            <person name="Kaster A.-K."/>
            <person name="Ovreas L."/>
            <person name="Rohde M."/>
            <person name="Galperin M.Y."/>
            <person name="Jogler C."/>
        </authorList>
    </citation>
    <scope>NUCLEOTIDE SEQUENCE [LARGE SCALE GENOMIC DNA]</scope>
    <source>
        <strain evidence="1 2">OJF2</strain>
    </source>
</reference>
<evidence type="ECO:0000313" key="1">
    <source>
        <dbReference type="EMBL" id="QEH34280.1"/>
    </source>
</evidence>
<evidence type="ECO:0000313" key="2">
    <source>
        <dbReference type="Proteomes" id="UP000324233"/>
    </source>
</evidence>
<accession>A0A5B9W2U5</accession>
<dbReference type="AlphaFoldDB" id="A0A5B9W2U5"/>
<name>A0A5B9W2U5_9BACT</name>
<keyword evidence="2" id="KW-1185">Reference proteome</keyword>
<sequence length="88" mass="9273">MGVSLRRIIALGVRIADDLAATSAAEAAAPGWPGFREEDWGSLSRVGIERWSADAIFVEALARHAFEVIVSRERAGGAGRVAPGRATV</sequence>
<dbReference type="KEGG" id="agv:OJF2_28150"/>
<dbReference type="Proteomes" id="UP000324233">
    <property type="component" value="Chromosome"/>
</dbReference>
<gene>
    <name evidence="1" type="ORF">OJF2_28150</name>
</gene>
<protein>
    <submittedName>
        <fullName evidence="1">Uncharacterized protein</fullName>
    </submittedName>
</protein>
<organism evidence="1 2">
    <name type="scientific">Aquisphaera giovannonii</name>
    <dbReference type="NCBI Taxonomy" id="406548"/>
    <lineage>
        <taxon>Bacteria</taxon>
        <taxon>Pseudomonadati</taxon>
        <taxon>Planctomycetota</taxon>
        <taxon>Planctomycetia</taxon>
        <taxon>Isosphaerales</taxon>
        <taxon>Isosphaeraceae</taxon>
        <taxon>Aquisphaera</taxon>
    </lineage>
</organism>
<proteinExistence type="predicted"/>